<reference evidence="13 14" key="2">
    <citation type="submission" date="2016-10" db="EMBL/GenBank/DDBJ databases">
        <authorList>
            <person name="Varghese N."/>
            <person name="Submissions S."/>
        </authorList>
    </citation>
    <scope>NUCLEOTIDE SEQUENCE [LARGE SCALE GENOMIC DNA]</scope>
    <source>
        <strain evidence="13 14">DSM 24802</strain>
    </source>
</reference>
<accession>A0AAN4UQU2</accession>
<dbReference type="PANTHER" id="PTHR42959">
    <property type="entry name" value="CARBAMOYLTRANSFERASE"/>
    <property type="match status" value="1"/>
</dbReference>
<comment type="similarity">
    <text evidence="2 8">Belongs to the carbamoyltransferase HypF family.</text>
</comment>
<comment type="catalytic activity">
    <reaction evidence="7 8">
        <text>C-terminal L-cysteinyl-[HypE protein] + carbamoyl phosphate + ATP + H2O = C-terminal S-carboxamide-L-cysteinyl-[HypE protein] + AMP + phosphate + diphosphate + H(+)</text>
        <dbReference type="Rhea" id="RHEA:55636"/>
        <dbReference type="Rhea" id="RHEA-COMP:14247"/>
        <dbReference type="Rhea" id="RHEA-COMP:14392"/>
        <dbReference type="ChEBI" id="CHEBI:15377"/>
        <dbReference type="ChEBI" id="CHEBI:15378"/>
        <dbReference type="ChEBI" id="CHEBI:30616"/>
        <dbReference type="ChEBI" id="CHEBI:33019"/>
        <dbReference type="ChEBI" id="CHEBI:43474"/>
        <dbReference type="ChEBI" id="CHEBI:58228"/>
        <dbReference type="ChEBI" id="CHEBI:76913"/>
        <dbReference type="ChEBI" id="CHEBI:139126"/>
        <dbReference type="ChEBI" id="CHEBI:456215"/>
    </reaction>
</comment>
<sequence>MTGLAAEKLSGLGLIVQGQVQGVGFRPTVWRLAREMDLTGDVRNTARGVEIRLWGEMADRFEVRLRAALPKLARIDTVEAYRISDDAPDNFEIAPSEAGSDRISVTPDMAVCPDCLEETRDPFQRRYRYPFANCTNCGPRLSIIREAPYDRATTTMAAFEMCPDCRAEYENPGDRRFHAQPIACHVCGPRAWLEKLGGGTVNLEAFSMMDDVDAAGGALMNGHIVAVKGLGGFHLACDATRADVVQTLRERKRRSDKPFALMARDLDVIRAHAEVSEAEAELLASPEAPIVLLKARLETLPGAVAPGLDRLGFMLPNTPMHHMLLRRMKRPVVMTSGNMSGRPQCTGNDEARRELAPIADFALFHDRDIENRIDDSVVRLDGEAPAILRRARGYAPRPIPLPDDAPDAHTVFALGSELKNTFCLTDQGRAILSQHMGDLEDVATFDEAARNLDLYRRFYGLDPDAIVVDAHPEYLSTKRGYEMAGGLPVIEVNHHHAHIAACLADNGRAFAAPPVLGVAMDGLGLGDDGTIWGGEFLVADYAGYRRAGLLKPVPLIGGAAAVREPWRNAYAHLMAEMGWAELKMNFADLDLVRRLEAAPRAQLDAMVASGTNSPASSSCGRLFDAAAAITGLAWDRQSYEAQAAMAFEAALDEDALSEPDDLAYPFSIPLLGGRGLPYIEPLAVWRAMLGDLVLDTPVGVISARFHRGLAKAIGQMIRRITADSDIDTVALSGGCFQNATLQWLVLDQVAKQGLCALTHRNVPANDGGLALGQAAVGLAHLNRGG</sequence>
<keyword evidence="3" id="KW-0436">Ligase</keyword>
<dbReference type="PROSITE" id="PS51163">
    <property type="entry name" value="YRDC"/>
    <property type="match status" value="1"/>
</dbReference>
<dbReference type="GO" id="GO:0016743">
    <property type="term" value="F:carboxyl- or carbamoyltransferase activity"/>
    <property type="evidence" value="ECO:0007669"/>
    <property type="project" value="UniProtKB-UniRule"/>
</dbReference>
<dbReference type="NCBIfam" id="TIGR00143">
    <property type="entry name" value="hypF"/>
    <property type="match status" value="1"/>
</dbReference>
<dbReference type="PIRSF" id="PIRSF006256">
    <property type="entry name" value="CMPcnvr_hdrg_mat"/>
    <property type="match status" value="1"/>
</dbReference>
<keyword evidence="14" id="KW-1185">Reference proteome</keyword>
<reference evidence="12" key="3">
    <citation type="submission" date="2023-06" db="EMBL/GenBank/DDBJ databases">
        <authorList>
            <person name="Sun Q."/>
            <person name="Zhou Y."/>
        </authorList>
    </citation>
    <scope>NUCLEOTIDE SEQUENCE</scope>
    <source>
        <strain evidence="12">CGMCC 1.10859</strain>
    </source>
</reference>
<dbReference type="SUPFAM" id="SSF54975">
    <property type="entry name" value="Acylphosphatase/BLUF domain-like"/>
    <property type="match status" value="1"/>
</dbReference>
<dbReference type="GO" id="GO:0016874">
    <property type="term" value="F:ligase activity"/>
    <property type="evidence" value="ECO:0007669"/>
    <property type="project" value="UniProtKB-UniRule"/>
</dbReference>
<evidence type="ECO:0000259" key="11">
    <source>
        <dbReference type="PROSITE" id="PS51163"/>
    </source>
</evidence>
<evidence type="ECO:0000256" key="6">
    <source>
        <dbReference type="ARBA" id="ARBA00022833"/>
    </source>
</evidence>
<dbReference type="InterPro" id="IPR004421">
    <property type="entry name" value="Carbamoyltransferase_HypF"/>
</dbReference>
<dbReference type="RefSeq" id="WP_210184776.1">
    <property type="nucleotide sequence ID" value="NZ_BNAB01000005.1"/>
</dbReference>
<dbReference type="InterPro" id="IPR006070">
    <property type="entry name" value="Sua5-like_dom"/>
</dbReference>
<evidence type="ECO:0000256" key="9">
    <source>
        <dbReference type="PROSITE-ProRule" id="PRU00520"/>
    </source>
</evidence>
<dbReference type="PROSITE" id="PS00150">
    <property type="entry name" value="ACYLPHOSPHATASE_1"/>
    <property type="match status" value="1"/>
</dbReference>
<dbReference type="AlphaFoldDB" id="A0AAN4UQU2"/>
<keyword evidence="4" id="KW-0479">Metal-binding</keyword>
<keyword evidence="5" id="KW-0863">Zinc-finger</keyword>
<dbReference type="GO" id="GO:0003725">
    <property type="term" value="F:double-stranded RNA binding"/>
    <property type="evidence" value="ECO:0007669"/>
    <property type="project" value="InterPro"/>
</dbReference>
<dbReference type="InterPro" id="IPR055128">
    <property type="entry name" value="HypF_C_2"/>
</dbReference>
<comment type="catalytic activity">
    <reaction evidence="9">
        <text>an acyl phosphate + H2O = a carboxylate + phosphate + H(+)</text>
        <dbReference type="Rhea" id="RHEA:14965"/>
        <dbReference type="ChEBI" id="CHEBI:15377"/>
        <dbReference type="ChEBI" id="CHEBI:15378"/>
        <dbReference type="ChEBI" id="CHEBI:29067"/>
        <dbReference type="ChEBI" id="CHEBI:43474"/>
        <dbReference type="ChEBI" id="CHEBI:59918"/>
        <dbReference type="EC" id="3.6.1.7"/>
    </reaction>
</comment>
<evidence type="ECO:0000313" key="12">
    <source>
        <dbReference type="EMBL" id="GHE01086.1"/>
    </source>
</evidence>
<feature type="domain" description="Acylphosphatase-like" evidence="10">
    <location>
        <begin position="11"/>
        <end position="95"/>
    </location>
</feature>
<dbReference type="PROSITE" id="PS51160">
    <property type="entry name" value="ACYLPHOSPHATASE_3"/>
    <property type="match status" value="1"/>
</dbReference>
<dbReference type="GO" id="GO:0003998">
    <property type="term" value="F:acylphosphatase activity"/>
    <property type="evidence" value="ECO:0007669"/>
    <property type="project" value="UniProtKB-EC"/>
</dbReference>
<keyword evidence="9" id="KW-0378">Hydrolase</keyword>
<dbReference type="InterPro" id="IPR017945">
    <property type="entry name" value="DHBP_synth_RibB-like_a/b_dom"/>
</dbReference>
<dbReference type="InterPro" id="IPR017968">
    <property type="entry name" value="Acylphosphatase_CS"/>
</dbReference>
<gene>
    <name evidence="12" type="primary">hypF</name>
    <name evidence="12" type="ORF">GCM10008024_15330</name>
    <name evidence="13" type="ORF">SAMN05444006_106222</name>
</gene>
<dbReference type="EC" id="6.2.-.-" evidence="8"/>
<dbReference type="Gene3D" id="3.30.420.360">
    <property type="match status" value="1"/>
</dbReference>
<evidence type="ECO:0000313" key="14">
    <source>
        <dbReference type="Proteomes" id="UP000199541"/>
    </source>
</evidence>
<comment type="function">
    <text evidence="8">Involved in the maturation of [NiFe] hydrogenases. Along with HypE, it catalyzes the synthesis of the CN ligands of the active site iron of [NiFe]-hydrogenases. HypF functions as a carbamoyl transferase using carbamoylphosphate as a substrate and transferring the carboxamido moiety in an ATP-dependent reaction to the thiolate of the C-terminal cysteine of HypE yielding a protein-S-carboxamide.</text>
</comment>
<keyword evidence="6" id="KW-0862">Zinc</keyword>
<evidence type="ECO:0000256" key="7">
    <source>
        <dbReference type="ARBA" id="ARBA00048220"/>
    </source>
</evidence>
<dbReference type="InterPro" id="IPR001792">
    <property type="entry name" value="Acylphosphatase-like_dom"/>
</dbReference>
<evidence type="ECO:0000256" key="5">
    <source>
        <dbReference type="ARBA" id="ARBA00022771"/>
    </source>
</evidence>
<dbReference type="PANTHER" id="PTHR42959:SF1">
    <property type="entry name" value="CARBAMOYLTRANSFERASE HYPF"/>
    <property type="match status" value="1"/>
</dbReference>
<dbReference type="InterPro" id="IPR051060">
    <property type="entry name" value="Carbamoyltrans_HypF-like"/>
</dbReference>
<reference evidence="12" key="1">
    <citation type="journal article" date="2014" name="Int. J. Syst. Evol. Microbiol.">
        <title>Complete genome sequence of Corynebacterium casei LMG S-19264T (=DSM 44701T), isolated from a smear-ripened cheese.</title>
        <authorList>
            <consortium name="US DOE Joint Genome Institute (JGI-PGF)"/>
            <person name="Walter F."/>
            <person name="Albersmeier A."/>
            <person name="Kalinowski J."/>
            <person name="Ruckert C."/>
        </authorList>
    </citation>
    <scope>NUCLEOTIDE SEQUENCE</scope>
    <source>
        <strain evidence="12">CGMCC 1.10859</strain>
    </source>
</reference>
<evidence type="ECO:0000256" key="8">
    <source>
        <dbReference type="PIRNR" id="PIRNR006256"/>
    </source>
</evidence>
<feature type="domain" description="YrdC-like" evidence="11">
    <location>
        <begin position="209"/>
        <end position="393"/>
    </location>
</feature>
<comment type="pathway">
    <text evidence="1 8">Protein modification; [NiFe] hydrogenase maturation.</text>
</comment>
<dbReference type="InterPro" id="IPR011125">
    <property type="entry name" value="Znf_HypF"/>
</dbReference>
<dbReference type="Pfam" id="PF17788">
    <property type="entry name" value="HypF_C"/>
    <property type="match status" value="1"/>
</dbReference>
<dbReference type="Pfam" id="PF00708">
    <property type="entry name" value="Acylphosphatase"/>
    <property type="match status" value="1"/>
</dbReference>
<evidence type="ECO:0000256" key="1">
    <source>
        <dbReference type="ARBA" id="ARBA00004711"/>
    </source>
</evidence>
<dbReference type="Proteomes" id="UP000199541">
    <property type="component" value="Unassembled WGS sequence"/>
</dbReference>
<protein>
    <recommendedName>
        <fullName evidence="8">Carbamoyltransferase HypF</fullName>
        <ecNumber evidence="8">6.2.-.-</ecNumber>
    </recommendedName>
</protein>
<evidence type="ECO:0000313" key="15">
    <source>
        <dbReference type="Proteomes" id="UP000634647"/>
    </source>
</evidence>
<dbReference type="Pfam" id="PF22521">
    <property type="entry name" value="HypF_C_2"/>
    <property type="match status" value="1"/>
</dbReference>
<dbReference type="InterPro" id="IPR036046">
    <property type="entry name" value="Acylphosphatase-like_dom_sf"/>
</dbReference>
<proteinExistence type="inferred from homology"/>
<dbReference type="EMBL" id="FNOB01000006">
    <property type="protein sequence ID" value="SDW77861.1"/>
    <property type="molecule type" value="Genomic_DNA"/>
</dbReference>
<feature type="active site" evidence="9">
    <location>
        <position position="44"/>
    </location>
</feature>
<organism evidence="12 15">
    <name type="scientific">Allgaiera indica</name>
    <dbReference type="NCBI Taxonomy" id="765699"/>
    <lineage>
        <taxon>Bacteria</taxon>
        <taxon>Pseudomonadati</taxon>
        <taxon>Pseudomonadota</taxon>
        <taxon>Alphaproteobacteria</taxon>
        <taxon>Rhodobacterales</taxon>
        <taxon>Paracoccaceae</taxon>
        <taxon>Allgaiera</taxon>
    </lineage>
</organism>
<dbReference type="Pfam" id="PF01300">
    <property type="entry name" value="Sua5_yciO_yrdC"/>
    <property type="match status" value="1"/>
</dbReference>
<evidence type="ECO:0000313" key="13">
    <source>
        <dbReference type="EMBL" id="SDW77861.1"/>
    </source>
</evidence>
<dbReference type="Gene3D" id="3.90.870.50">
    <property type="match status" value="1"/>
</dbReference>
<dbReference type="Gene3D" id="3.30.110.120">
    <property type="match status" value="1"/>
</dbReference>
<dbReference type="SUPFAM" id="SSF55821">
    <property type="entry name" value="YrdC/RibB"/>
    <property type="match status" value="1"/>
</dbReference>
<dbReference type="EMBL" id="BNAB01000005">
    <property type="protein sequence ID" value="GHE01086.1"/>
    <property type="molecule type" value="Genomic_DNA"/>
</dbReference>
<dbReference type="InterPro" id="IPR041440">
    <property type="entry name" value="HypF_C"/>
</dbReference>
<evidence type="ECO:0000256" key="2">
    <source>
        <dbReference type="ARBA" id="ARBA00008097"/>
    </source>
</evidence>
<evidence type="ECO:0000259" key="10">
    <source>
        <dbReference type="PROSITE" id="PS51160"/>
    </source>
</evidence>
<dbReference type="Proteomes" id="UP000634647">
    <property type="component" value="Unassembled WGS sequence"/>
</dbReference>
<evidence type="ECO:0000256" key="3">
    <source>
        <dbReference type="ARBA" id="ARBA00022598"/>
    </source>
</evidence>
<dbReference type="Gene3D" id="3.30.420.40">
    <property type="match status" value="1"/>
</dbReference>
<dbReference type="GO" id="GO:0008270">
    <property type="term" value="F:zinc ion binding"/>
    <property type="evidence" value="ECO:0007669"/>
    <property type="project" value="UniProtKB-KW"/>
</dbReference>
<feature type="active site" evidence="9">
    <location>
        <position position="26"/>
    </location>
</feature>
<dbReference type="GO" id="GO:0051604">
    <property type="term" value="P:protein maturation"/>
    <property type="evidence" value="ECO:0007669"/>
    <property type="project" value="TreeGrafter"/>
</dbReference>
<dbReference type="Pfam" id="PF07503">
    <property type="entry name" value="zf-HYPF"/>
    <property type="match status" value="2"/>
</dbReference>
<comment type="caution">
    <text evidence="12">The sequence shown here is derived from an EMBL/GenBank/DDBJ whole genome shotgun (WGS) entry which is preliminary data.</text>
</comment>
<name>A0AAN4UQU2_9RHOB</name>
<evidence type="ECO:0000256" key="4">
    <source>
        <dbReference type="ARBA" id="ARBA00022723"/>
    </source>
</evidence>